<dbReference type="PANTHER" id="PTHR28272">
    <property type="entry name" value="RIBONUCLEASES P/MRP PROTEIN SUBUNIT POP3"/>
    <property type="match status" value="1"/>
</dbReference>
<protein>
    <submittedName>
        <fullName evidence="2">Unnamed protein product</fullName>
    </submittedName>
</protein>
<reference evidence="2" key="1">
    <citation type="submission" date="2023-04" db="EMBL/GenBank/DDBJ databases">
        <title>Candida boidinii NBRC 10035.</title>
        <authorList>
            <person name="Ichikawa N."/>
            <person name="Sato H."/>
            <person name="Tonouchi N."/>
        </authorList>
    </citation>
    <scope>NUCLEOTIDE SEQUENCE</scope>
    <source>
        <strain evidence="2">NBRC 10035</strain>
    </source>
</reference>
<evidence type="ECO:0000313" key="2">
    <source>
        <dbReference type="EMBL" id="GME67823.1"/>
    </source>
</evidence>
<dbReference type="PANTHER" id="PTHR28272:SF1">
    <property type="entry name" value="RIBONUCLEASES P_MRP PROTEIN SUBUNIT POP3"/>
    <property type="match status" value="1"/>
</dbReference>
<gene>
    <name evidence="2" type="ORF">Cboi02_000118100</name>
</gene>
<evidence type="ECO:0000256" key="1">
    <source>
        <dbReference type="SAM" id="MobiDB-lite"/>
    </source>
</evidence>
<dbReference type="InterPro" id="IPR029064">
    <property type="entry name" value="Ribosomal_eL30-like_sf"/>
</dbReference>
<keyword evidence="3" id="KW-1185">Reference proteome</keyword>
<feature type="compositionally biased region" description="Basic and acidic residues" evidence="1">
    <location>
        <begin position="99"/>
        <end position="113"/>
    </location>
</feature>
<dbReference type="Proteomes" id="UP001165120">
    <property type="component" value="Unassembled WGS sequence"/>
</dbReference>
<dbReference type="GO" id="GO:0008033">
    <property type="term" value="P:tRNA processing"/>
    <property type="evidence" value="ECO:0007669"/>
    <property type="project" value="InterPro"/>
</dbReference>
<feature type="compositionally biased region" description="Polar residues" evidence="1">
    <location>
        <begin position="1"/>
        <end position="10"/>
    </location>
</feature>
<feature type="region of interest" description="Disordered" evidence="1">
    <location>
        <begin position="99"/>
        <end position="118"/>
    </location>
</feature>
<accession>A0A9W6SVH0</accession>
<dbReference type="GO" id="GO:0005829">
    <property type="term" value="C:cytosol"/>
    <property type="evidence" value="ECO:0007669"/>
    <property type="project" value="TreeGrafter"/>
</dbReference>
<feature type="region of interest" description="Disordered" evidence="1">
    <location>
        <begin position="1"/>
        <end position="27"/>
    </location>
</feature>
<dbReference type="Gene3D" id="3.30.1330.30">
    <property type="match status" value="1"/>
</dbReference>
<dbReference type="Pfam" id="PF08228">
    <property type="entry name" value="RNase_P_pop3"/>
    <property type="match status" value="1"/>
</dbReference>
<dbReference type="GO" id="GO:0006364">
    <property type="term" value="P:rRNA processing"/>
    <property type="evidence" value="ECO:0007669"/>
    <property type="project" value="InterPro"/>
</dbReference>
<proteinExistence type="predicted"/>
<dbReference type="GO" id="GO:0005655">
    <property type="term" value="C:nucleolar ribonuclease P complex"/>
    <property type="evidence" value="ECO:0007669"/>
    <property type="project" value="TreeGrafter"/>
</dbReference>
<dbReference type="GO" id="GO:0034965">
    <property type="term" value="P:intronic box C/D snoRNA processing"/>
    <property type="evidence" value="ECO:0007669"/>
    <property type="project" value="TreeGrafter"/>
</dbReference>
<dbReference type="GO" id="GO:0000171">
    <property type="term" value="F:ribonuclease MRP activity"/>
    <property type="evidence" value="ECO:0007669"/>
    <property type="project" value="TreeGrafter"/>
</dbReference>
<dbReference type="EMBL" id="BSXN01000259">
    <property type="protein sequence ID" value="GME67823.1"/>
    <property type="molecule type" value="Genomic_DNA"/>
</dbReference>
<evidence type="ECO:0000313" key="3">
    <source>
        <dbReference type="Proteomes" id="UP001165120"/>
    </source>
</evidence>
<comment type="caution">
    <text evidence="2">The sequence shown here is derived from an EMBL/GenBank/DDBJ whole genome shotgun (WGS) entry which is preliminary data.</text>
</comment>
<organism evidence="2 3">
    <name type="scientific">Candida boidinii</name>
    <name type="common">Yeast</name>
    <dbReference type="NCBI Taxonomy" id="5477"/>
    <lineage>
        <taxon>Eukaryota</taxon>
        <taxon>Fungi</taxon>
        <taxon>Dikarya</taxon>
        <taxon>Ascomycota</taxon>
        <taxon>Saccharomycotina</taxon>
        <taxon>Pichiomycetes</taxon>
        <taxon>Pichiales</taxon>
        <taxon>Pichiaceae</taxon>
        <taxon>Ogataea</taxon>
        <taxon>Ogataea/Candida clade</taxon>
    </lineage>
</organism>
<dbReference type="GO" id="GO:0004526">
    <property type="term" value="F:ribonuclease P activity"/>
    <property type="evidence" value="ECO:0007669"/>
    <property type="project" value="TreeGrafter"/>
</dbReference>
<sequence>MSTINSSSNSKFTKSDKNKLKNKQKVNTNKGLSIKNIEIKKRKIFKPILNNPYINDPIFKGFKFIDKSIQDNLIGLLFANGSILHRVGIINLTKKEKKSIENGSDNKETQTEQEKEEEEDLSYVNYGFNKCNKLLEDQIKLIKQNKINKDDKNYLKYLFICKQDLKFNENNSNLMIKHLPTLCYLSNVKLIQLPKDSNLKISTILNTKNSIEFLLISNGGVDNVLRSFIESTIVDDDAKDNDTTSTTTNYLNDWNYKKVDVKFLLTSQPILKKDKNANNKNK</sequence>
<name>A0A9W6SVH0_CANBO</name>
<dbReference type="InterPro" id="IPR013241">
    <property type="entry name" value="RNase_P_Pop3"/>
</dbReference>
<dbReference type="GO" id="GO:0000172">
    <property type="term" value="C:ribonuclease MRP complex"/>
    <property type="evidence" value="ECO:0007669"/>
    <property type="project" value="TreeGrafter"/>
</dbReference>
<dbReference type="AlphaFoldDB" id="A0A9W6SVH0"/>